<accession>A0A3D9HSY4</accession>
<feature type="chain" id="PRO_5017572907" evidence="4">
    <location>
        <begin position="28"/>
        <end position="530"/>
    </location>
</feature>
<comment type="subcellular location">
    <subcellularLocation>
        <location evidence="1">Periplasm</location>
    </subcellularLocation>
</comment>
<feature type="domain" description="Solute-binding protein family 5" evidence="5">
    <location>
        <begin position="76"/>
        <end position="443"/>
    </location>
</feature>
<evidence type="ECO:0000313" key="7">
    <source>
        <dbReference type="Proteomes" id="UP000256845"/>
    </source>
</evidence>
<dbReference type="PANTHER" id="PTHR30290">
    <property type="entry name" value="PERIPLASMIC BINDING COMPONENT OF ABC TRANSPORTER"/>
    <property type="match status" value="1"/>
</dbReference>
<dbReference type="OrthoDB" id="9803988at2"/>
<dbReference type="InterPro" id="IPR000914">
    <property type="entry name" value="SBP_5_dom"/>
</dbReference>
<evidence type="ECO:0000256" key="3">
    <source>
        <dbReference type="ARBA" id="ARBA00022729"/>
    </source>
</evidence>
<dbReference type="PIRSF" id="PIRSF002741">
    <property type="entry name" value="MppA"/>
    <property type="match status" value="1"/>
</dbReference>
<dbReference type="AlphaFoldDB" id="A0A3D9HSY4"/>
<dbReference type="Proteomes" id="UP000256845">
    <property type="component" value="Unassembled WGS sequence"/>
</dbReference>
<dbReference type="Pfam" id="PF00496">
    <property type="entry name" value="SBP_bac_5"/>
    <property type="match status" value="1"/>
</dbReference>
<proteinExistence type="inferred from homology"/>
<reference evidence="6 7" key="1">
    <citation type="submission" date="2018-07" db="EMBL/GenBank/DDBJ databases">
        <title>Genomic Encyclopedia of Type Strains, Phase III (KMG-III): the genomes of soil and plant-associated and newly described type strains.</title>
        <authorList>
            <person name="Whitman W."/>
        </authorList>
    </citation>
    <scope>NUCLEOTIDE SEQUENCE [LARGE SCALE GENOMIC DNA]</scope>
    <source>
        <strain evidence="6 7">CECT 8488</strain>
    </source>
</reference>
<protein>
    <submittedName>
        <fullName evidence="6">Peptide/nickel transport system substrate-binding protein</fullName>
    </submittedName>
</protein>
<evidence type="ECO:0000313" key="6">
    <source>
        <dbReference type="EMBL" id="RED52559.1"/>
    </source>
</evidence>
<dbReference type="PANTHER" id="PTHR30290:SF38">
    <property type="entry name" value="D,D-DIPEPTIDE-BINDING PERIPLASMIC PROTEIN DDPA-RELATED"/>
    <property type="match status" value="1"/>
</dbReference>
<dbReference type="InterPro" id="IPR030678">
    <property type="entry name" value="Peptide/Ni-bd"/>
</dbReference>
<organism evidence="6 7">
    <name type="scientific">Aestuariispira insulae</name>
    <dbReference type="NCBI Taxonomy" id="1461337"/>
    <lineage>
        <taxon>Bacteria</taxon>
        <taxon>Pseudomonadati</taxon>
        <taxon>Pseudomonadota</taxon>
        <taxon>Alphaproteobacteria</taxon>
        <taxon>Rhodospirillales</taxon>
        <taxon>Kiloniellaceae</taxon>
        <taxon>Aestuariispira</taxon>
    </lineage>
</organism>
<dbReference type="SUPFAM" id="SSF53850">
    <property type="entry name" value="Periplasmic binding protein-like II"/>
    <property type="match status" value="1"/>
</dbReference>
<evidence type="ECO:0000256" key="4">
    <source>
        <dbReference type="SAM" id="SignalP"/>
    </source>
</evidence>
<dbReference type="Gene3D" id="3.10.105.10">
    <property type="entry name" value="Dipeptide-binding Protein, Domain 3"/>
    <property type="match status" value="1"/>
</dbReference>
<name>A0A3D9HSY4_9PROT</name>
<dbReference type="GO" id="GO:0015833">
    <property type="term" value="P:peptide transport"/>
    <property type="evidence" value="ECO:0007669"/>
    <property type="project" value="TreeGrafter"/>
</dbReference>
<gene>
    <name evidence="6" type="ORF">DFP90_102582</name>
</gene>
<dbReference type="RefSeq" id="WP_115936084.1">
    <property type="nucleotide sequence ID" value="NZ_QRDW01000002.1"/>
</dbReference>
<dbReference type="EMBL" id="QRDW01000002">
    <property type="protein sequence ID" value="RED52559.1"/>
    <property type="molecule type" value="Genomic_DNA"/>
</dbReference>
<evidence type="ECO:0000259" key="5">
    <source>
        <dbReference type="Pfam" id="PF00496"/>
    </source>
</evidence>
<dbReference type="GO" id="GO:1904680">
    <property type="term" value="F:peptide transmembrane transporter activity"/>
    <property type="evidence" value="ECO:0007669"/>
    <property type="project" value="TreeGrafter"/>
</dbReference>
<sequence length="530" mass="58071">MIKHLRTGFLTGIIATAITAAAIPANALERGGTLSFARYDDSTLIDPIYADRNPDIWMVSNLYDTLLRTGEDGKSLEPGLATGFEWSQDGRIMTLTLKSGLKFSDGSAITADDVLFSLERARNPELGAWSGLLSSVEKIEAKGDKVTLKLKSPDPALPSILATFCTAIMPKAAFQAEPGQTDQEKAQAFYANLPVGSGPFVLESHKRGTSMTLTRNPHYWRKGEDGKPLPYLDAVKFVIIPDDATRVLKLQAGEIDGAEFIPFSRVDELRQDPNLKVELFDSTRINYMPINTREKLADGSPNPLADTKVRQALNLATSKEALLKLVNYGNGKPMTSLMSSATQLHYGPDPLYPYDPAKAKALLAEAGYDNGFDVTITTLAGSADDATLFTALQQMWGAIGVKAKVEQVDNPTRGAKNRSGEFQIHTYGWVNDVNDPAQVTGWLGYYPTRKAVGTGWNDARFNKLFEASSSETDPAKRAAQYKEMQEIYAASAPLLFLYETPFSVALSKQVEGYRQSPLGNNEFSKAWLKR</sequence>
<comment type="similarity">
    <text evidence="2">Belongs to the bacterial solute-binding protein 5 family.</text>
</comment>
<evidence type="ECO:0000256" key="2">
    <source>
        <dbReference type="ARBA" id="ARBA00005695"/>
    </source>
</evidence>
<dbReference type="Gene3D" id="3.90.76.10">
    <property type="entry name" value="Dipeptide-binding Protein, Domain 1"/>
    <property type="match status" value="1"/>
</dbReference>
<dbReference type="CDD" id="cd00995">
    <property type="entry name" value="PBP2_NikA_DppA_OppA_like"/>
    <property type="match status" value="1"/>
</dbReference>
<feature type="signal peptide" evidence="4">
    <location>
        <begin position="1"/>
        <end position="27"/>
    </location>
</feature>
<comment type="caution">
    <text evidence="6">The sequence shown here is derived from an EMBL/GenBank/DDBJ whole genome shotgun (WGS) entry which is preliminary data.</text>
</comment>
<keyword evidence="7" id="KW-1185">Reference proteome</keyword>
<dbReference type="GO" id="GO:0043190">
    <property type="term" value="C:ATP-binding cassette (ABC) transporter complex"/>
    <property type="evidence" value="ECO:0007669"/>
    <property type="project" value="InterPro"/>
</dbReference>
<keyword evidence="3 4" id="KW-0732">Signal</keyword>
<dbReference type="GO" id="GO:0030288">
    <property type="term" value="C:outer membrane-bounded periplasmic space"/>
    <property type="evidence" value="ECO:0007669"/>
    <property type="project" value="UniProtKB-ARBA"/>
</dbReference>
<dbReference type="Gene3D" id="3.40.190.10">
    <property type="entry name" value="Periplasmic binding protein-like II"/>
    <property type="match status" value="1"/>
</dbReference>
<evidence type="ECO:0000256" key="1">
    <source>
        <dbReference type="ARBA" id="ARBA00004418"/>
    </source>
</evidence>
<dbReference type="InterPro" id="IPR039424">
    <property type="entry name" value="SBP_5"/>
</dbReference>